<dbReference type="Pfam" id="PF00070">
    <property type="entry name" value="Pyr_redox"/>
    <property type="match status" value="1"/>
</dbReference>
<dbReference type="InterPro" id="IPR039648">
    <property type="entry name" value="DHPH_N"/>
</dbReference>
<evidence type="ECO:0000313" key="2">
    <source>
        <dbReference type="EMBL" id="BDU02295.1"/>
    </source>
</evidence>
<dbReference type="Proteomes" id="UP001317870">
    <property type="component" value="Chromosome"/>
</dbReference>
<sequence length="89" mass="9756">MIGGGPPGLASAVWLAEAGKQVTLLERRGQLGRPVDPDGPTERILLAATEELARLHLVDPVEYPDELVLRYLRSLVDWAMRVEAPADEQ</sequence>
<dbReference type="SUPFAM" id="SSF51971">
    <property type="entry name" value="Nucleotide-binding domain"/>
    <property type="match status" value="1"/>
</dbReference>
<reference evidence="2 3" key="1">
    <citation type="submission" date="2022-11" db="EMBL/GenBank/DDBJ databases">
        <title>Genome Sequencing of Nocardia sp. ON39_IFM12276 and assembly.</title>
        <authorList>
            <person name="Shimojima M."/>
            <person name="Toyokawa M."/>
            <person name="Uesaka K."/>
        </authorList>
    </citation>
    <scope>NUCLEOTIDE SEQUENCE [LARGE SCALE GENOMIC DNA]</scope>
    <source>
        <strain evidence="2 3">IFM 12276</strain>
    </source>
</reference>
<keyword evidence="3" id="KW-1185">Reference proteome</keyword>
<dbReference type="EMBL" id="AP026978">
    <property type="protein sequence ID" value="BDU02295.1"/>
    <property type="molecule type" value="Genomic_DNA"/>
</dbReference>
<accession>A0ABM8D4J5</accession>
<proteinExistence type="predicted"/>
<organism evidence="2 3">
    <name type="scientific">Nocardia sputorum</name>
    <dbReference type="NCBI Taxonomy" id="2984338"/>
    <lineage>
        <taxon>Bacteria</taxon>
        <taxon>Bacillati</taxon>
        <taxon>Actinomycetota</taxon>
        <taxon>Actinomycetes</taxon>
        <taxon>Mycobacteriales</taxon>
        <taxon>Nocardiaceae</taxon>
        <taxon>Nocardia</taxon>
    </lineage>
</organism>
<gene>
    <name evidence="2" type="ORF">IFM12276_53230</name>
</gene>
<protein>
    <recommendedName>
        <fullName evidence="1">Pyridine nucleotide-disulphide oxidoreductase N-terminal domain-containing protein</fullName>
    </recommendedName>
</protein>
<evidence type="ECO:0000259" key="1">
    <source>
        <dbReference type="Pfam" id="PF00070"/>
    </source>
</evidence>
<evidence type="ECO:0000313" key="3">
    <source>
        <dbReference type="Proteomes" id="UP001317870"/>
    </source>
</evidence>
<name>A0ABM8D4J5_9NOCA</name>
<dbReference type="InterPro" id="IPR036188">
    <property type="entry name" value="FAD/NAD-bd_sf"/>
</dbReference>
<feature type="domain" description="Pyridine nucleotide-disulphide oxidoreductase N-terminal" evidence="1">
    <location>
        <begin position="2"/>
        <end position="39"/>
    </location>
</feature>
<dbReference type="Gene3D" id="3.50.50.60">
    <property type="entry name" value="FAD/NAD(P)-binding domain"/>
    <property type="match status" value="1"/>
</dbReference>